<sequence length="37" mass="4246">MNCRDAPWRVCTEIAALCVRLSWSESEKARMECSISI</sequence>
<evidence type="ECO:0000313" key="2">
    <source>
        <dbReference type="Proteomes" id="UP000003835"/>
    </source>
</evidence>
<dbReference type="EMBL" id="DS989866">
    <property type="protein sequence ID" value="EDX72151.1"/>
    <property type="molecule type" value="Genomic_DNA"/>
</dbReference>
<keyword evidence="2" id="KW-1185">Reference proteome</keyword>
<dbReference type="Proteomes" id="UP000003835">
    <property type="component" value="Unassembled WGS sequence"/>
</dbReference>
<dbReference type="AlphaFoldDB" id="B4W0S2"/>
<reference evidence="1 2" key="1">
    <citation type="submission" date="2008-07" db="EMBL/GenBank/DDBJ databases">
        <authorList>
            <person name="Tandeau de Marsac N."/>
            <person name="Ferriera S."/>
            <person name="Johnson J."/>
            <person name="Kravitz S."/>
            <person name="Beeson K."/>
            <person name="Sutton G."/>
            <person name="Rogers Y.-H."/>
            <person name="Friedman R."/>
            <person name="Frazier M."/>
            <person name="Venter J.C."/>
        </authorList>
    </citation>
    <scope>NUCLEOTIDE SEQUENCE [LARGE SCALE GENOMIC DNA]</scope>
    <source>
        <strain evidence="1 2">PCC 7420</strain>
    </source>
</reference>
<evidence type="ECO:0000313" key="1">
    <source>
        <dbReference type="EMBL" id="EDX72151.1"/>
    </source>
</evidence>
<gene>
    <name evidence="1" type="ORF">MC7420_8243</name>
</gene>
<proteinExistence type="predicted"/>
<organism evidence="1 2">
    <name type="scientific">Coleofasciculus chthonoplastes PCC 7420</name>
    <dbReference type="NCBI Taxonomy" id="118168"/>
    <lineage>
        <taxon>Bacteria</taxon>
        <taxon>Bacillati</taxon>
        <taxon>Cyanobacteriota</taxon>
        <taxon>Cyanophyceae</taxon>
        <taxon>Coleofasciculales</taxon>
        <taxon>Coleofasciculaceae</taxon>
        <taxon>Coleofasciculus</taxon>
    </lineage>
</organism>
<dbReference type="HOGENOM" id="CLU_3342499_0_0_3"/>
<name>B4W0S2_9CYAN</name>
<accession>B4W0S2</accession>
<protein>
    <submittedName>
        <fullName evidence="1">Uncharacterized protein</fullName>
    </submittedName>
</protein>